<evidence type="ECO:0000313" key="2">
    <source>
        <dbReference type="Proteomes" id="UP001469553"/>
    </source>
</evidence>
<sequence>MVPGSSVWSKNQEQSDCWSGLRLEPLNKVLKHSVVWAVISVQKVQVQQHLPESDPEFLCSGGFAAGLLFWTNKEGVQQPIREQLVPAERSALIGGNIIFTVYCLKY</sequence>
<keyword evidence="2" id="KW-1185">Reference proteome</keyword>
<evidence type="ECO:0000313" key="1">
    <source>
        <dbReference type="EMBL" id="MEQ2303730.1"/>
    </source>
</evidence>
<reference evidence="1 2" key="1">
    <citation type="submission" date="2021-06" db="EMBL/GenBank/DDBJ databases">
        <authorList>
            <person name="Palmer J.M."/>
        </authorList>
    </citation>
    <scope>NUCLEOTIDE SEQUENCE [LARGE SCALE GENOMIC DNA]</scope>
    <source>
        <strain evidence="1 2">AS_MEX2019</strain>
        <tissue evidence="1">Muscle</tissue>
    </source>
</reference>
<dbReference type="Proteomes" id="UP001469553">
    <property type="component" value="Unassembled WGS sequence"/>
</dbReference>
<protein>
    <submittedName>
        <fullName evidence="1">Uncharacterized protein</fullName>
    </submittedName>
</protein>
<dbReference type="EMBL" id="JAHRIP010058061">
    <property type="protein sequence ID" value="MEQ2303730.1"/>
    <property type="molecule type" value="Genomic_DNA"/>
</dbReference>
<organism evidence="1 2">
    <name type="scientific">Ameca splendens</name>
    <dbReference type="NCBI Taxonomy" id="208324"/>
    <lineage>
        <taxon>Eukaryota</taxon>
        <taxon>Metazoa</taxon>
        <taxon>Chordata</taxon>
        <taxon>Craniata</taxon>
        <taxon>Vertebrata</taxon>
        <taxon>Euteleostomi</taxon>
        <taxon>Actinopterygii</taxon>
        <taxon>Neopterygii</taxon>
        <taxon>Teleostei</taxon>
        <taxon>Neoteleostei</taxon>
        <taxon>Acanthomorphata</taxon>
        <taxon>Ovalentaria</taxon>
        <taxon>Atherinomorphae</taxon>
        <taxon>Cyprinodontiformes</taxon>
        <taxon>Goodeidae</taxon>
        <taxon>Ameca</taxon>
    </lineage>
</organism>
<gene>
    <name evidence="1" type="ORF">AMECASPLE_019904</name>
</gene>
<name>A0ABV0ZC92_9TELE</name>
<proteinExistence type="predicted"/>
<comment type="caution">
    <text evidence="1">The sequence shown here is derived from an EMBL/GenBank/DDBJ whole genome shotgun (WGS) entry which is preliminary data.</text>
</comment>
<accession>A0ABV0ZC92</accession>